<protein>
    <submittedName>
        <fullName evidence="2">Uncharacterized protein</fullName>
    </submittedName>
</protein>
<proteinExistence type="predicted"/>
<sequence length="70" mass="8318">MLLFLISALQNISILKILFIISSWNYCRKSRKELGSYLFSLYRRPFCKRPLNALQKAVKRTPFNGYLCRD</sequence>
<evidence type="ECO:0000256" key="1">
    <source>
        <dbReference type="SAM" id="Phobius"/>
    </source>
</evidence>
<name>U2KZ16_9BACT</name>
<keyword evidence="1" id="KW-0812">Transmembrane</keyword>
<keyword evidence="3" id="KW-1185">Reference proteome</keyword>
<evidence type="ECO:0000313" key="3">
    <source>
        <dbReference type="Proteomes" id="UP000016600"/>
    </source>
</evidence>
<gene>
    <name evidence="2" type="ORF">HMPREF1218_0118</name>
</gene>
<dbReference type="AlphaFoldDB" id="U2KZ16"/>
<keyword evidence="1" id="KW-1133">Transmembrane helix</keyword>
<dbReference type="EMBL" id="AWET01000008">
    <property type="protein sequence ID" value="ERK03692.1"/>
    <property type="molecule type" value="Genomic_DNA"/>
</dbReference>
<accession>U2KZ16</accession>
<organism evidence="2 3">
    <name type="scientific">Hoylesella pleuritidis F0068</name>
    <dbReference type="NCBI Taxonomy" id="1081904"/>
    <lineage>
        <taxon>Bacteria</taxon>
        <taxon>Pseudomonadati</taxon>
        <taxon>Bacteroidota</taxon>
        <taxon>Bacteroidia</taxon>
        <taxon>Bacteroidales</taxon>
        <taxon>Prevotellaceae</taxon>
        <taxon>Hoylesella</taxon>
    </lineage>
</organism>
<reference evidence="2 3" key="1">
    <citation type="submission" date="2013-08" db="EMBL/GenBank/DDBJ databases">
        <authorList>
            <person name="Durkin A.S."/>
            <person name="Haft D.R."/>
            <person name="McCorrison J."/>
            <person name="Torralba M."/>
            <person name="Gillis M."/>
            <person name="Haft D.H."/>
            <person name="Methe B."/>
            <person name="Sutton G."/>
            <person name="Nelson K.E."/>
        </authorList>
    </citation>
    <scope>NUCLEOTIDE SEQUENCE [LARGE SCALE GENOMIC DNA]</scope>
    <source>
        <strain evidence="2 3">F0068</strain>
    </source>
</reference>
<dbReference type="Proteomes" id="UP000016600">
    <property type="component" value="Unassembled WGS sequence"/>
</dbReference>
<keyword evidence="1" id="KW-0472">Membrane</keyword>
<evidence type="ECO:0000313" key="2">
    <source>
        <dbReference type="EMBL" id="ERK03692.1"/>
    </source>
</evidence>
<dbReference type="PATRIC" id="fig|1081904.3.peg.547"/>
<comment type="caution">
    <text evidence="2">The sequence shown here is derived from an EMBL/GenBank/DDBJ whole genome shotgun (WGS) entry which is preliminary data.</text>
</comment>
<feature type="transmembrane region" description="Helical" evidence="1">
    <location>
        <begin position="6"/>
        <end position="27"/>
    </location>
</feature>